<dbReference type="Proteomes" id="UP000078428">
    <property type="component" value="Unassembled WGS sequence"/>
</dbReference>
<sequence>MTFDFAPDWMTTLLSGAPYSPAAPHGSARAGAMPPPSYPDNAAVAALVSELFAEGTLSAEQLCSLAGLPELQPHLPGALAARPAPRSRKA</sequence>
<dbReference type="OrthoDB" id="7366782at2"/>
<comment type="caution">
    <text evidence="1">The sequence shown here is derived from an EMBL/GenBank/DDBJ whole genome shotgun (WGS) entry which is preliminary data.</text>
</comment>
<keyword evidence="2" id="KW-1185">Reference proteome</keyword>
<dbReference type="AlphaFoldDB" id="A0A178MXD0"/>
<dbReference type="STRING" id="1285242.A6A04_12975"/>
<protein>
    <submittedName>
        <fullName evidence="1">Uncharacterized protein</fullName>
    </submittedName>
</protein>
<gene>
    <name evidence="1" type="ORF">A6A04_12975</name>
</gene>
<accession>A0A178MXD0</accession>
<name>A0A178MXD0_9PROT</name>
<reference evidence="1 2" key="1">
    <citation type="submission" date="2016-04" db="EMBL/GenBank/DDBJ databases">
        <title>Draft genome sequence of freshwater magnetotactic bacteria Magnetospirillum marisnigri SP-1 and Magnetospirillum moscoviense BB-1.</title>
        <authorList>
            <person name="Koziaeva V."/>
            <person name="Dziuba M.V."/>
            <person name="Ivanov T.M."/>
            <person name="Kuznetsov B."/>
            <person name="Grouzdev D.S."/>
        </authorList>
    </citation>
    <scope>NUCLEOTIDE SEQUENCE [LARGE SCALE GENOMIC DNA]</scope>
    <source>
        <strain evidence="1 2">SP-1</strain>
    </source>
</reference>
<organism evidence="1 2">
    <name type="scientific">Paramagnetospirillum marisnigri</name>
    <dbReference type="NCBI Taxonomy" id="1285242"/>
    <lineage>
        <taxon>Bacteria</taxon>
        <taxon>Pseudomonadati</taxon>
        <taxon>Pseudomonadota</taxon>
        <taxon>Alphaproteobacteria</taxon>
        <taxon>Rhodospirillales</taxon>
        <taxon>Magnetospirillaceae</taxon>
        <taxon>Paramagnetospirillum</taxon>
    </lineage>
</organism>
<evidence type="ECO:0000313" key="2">
    <source>
        <dbReference type="Proteomes" id="UP000078428"/>
    </source>
</evidence>
<dbReference type="RefSeq" id="WP_068489765.1">
    <property type="nucleotide sequence ID" value="NZ_LWQT01000037.1"/>
</dbReference>
<proteinExistence type="predicted"/>
<dbReference type="EMBL" id="LWQT01000037">
    <property type="protein sequence ID" value="OAN54146.1"/>
    <property type="molecule type" value="Genomic_DNA"/>
</dbReference>
<evidence type="ECO:0000313" key="1">
    <source>
        <dbReference type="EMBL" id="OAN54146.1"/>
    </source>
</evidence>